<sequence>MKKVFIGLFGRRRRRRSPASLPAGLRVSNPLQHTVITVRTCRGVTTPGYRGRADV</sequence>
<reference evidence="1 2" key="1">
    <citation type="submission" date="2018-07" db="EMBL/GenBank/DDBJ databases">
        <title>Genomic Encyclopedia of Type Strains, Phase IV (KMG-IV): sequencing the most valuable type-strain genomes for metagenomic binning, comparative biology and taxonomic classification.</title>
        <authorList>
            <person name="Goeker M."/>
        </authorList>
    </citation>
    <scope>NUCLEOTIDE SEQUENCE [LARGE SCALE GENOMIC DNA]</scope>
    <source>
        <strain evidence="1 2">DSM 44290</strain>
    </source>
</reference>
<dbReference type="EMBL" id="QQBC01000002">
    <property type="protein sequence ID" value="RDI67892.1"/>
    <property type="molecule type" value="Genomic_DNA"/>
</dbReference>
<proteinExistence type="predicted"/>
<keyword evidence="2" id="KW-1185">Reference proteome</keyword>
<protein>
    <submittedName>
        <fullName evidence="1">Uncharacterized protein</fullName>
    </submittedName>
</protein>
<dbReference type="STRING" id="1210086.GCA_001613105_00869"/>
<organism evidence="1 2">
    <name type="scientific">Nocardia pseudobrasiliensis</name>
    <dbReference type="NCBI Taxonomy" id="45979"/>
    <lineage>
        <taxon>Bacteria</taxon>
        <taxon>Bacillati</taxon>
        <taxon>Actinomycetota</taxon>
        <taxon>Actinomycetes</taxon>
        <taxon>Mycobacteriales</taxon>
        <taxon>Nocardiaceae</taxon>
        <taxon>Nocardia</taxon>
    </lineage>
</organism>
<gene>
    <name evidence="1" type="ORF">DFR76_102293</name>
</gene>
<accession>A0A370IAZ7</accession>
<evidence type="ECO:0000313" key="1">
    <source>
        <dbReference type="EMBL" id="RDI67892.1"/>
    </source>
</evidence>
<evidence type="ECO:0000313" key="2">
    <source>
        <dbReference type="Proteomes" id="UP000254869"/>
    </source>
</evidence>
<dbReference type="AlphaFoldDB" id="A0A370IAZ7"/>
<dbReference type="Proteomes" id="UP000254869">
    <property type="component" value="Unassembled WGS sequence"/>
</dbReference>
<comment type="caution">
    <text evidence="1">The sequence shown here is derived from an EMBL/GenBank/DDBJ whole genome shotgun (WGS) entry which is preliminary data.</text>
</comment>
<name>A0A370IAZ7_9NOCA</name>